<feature type="transmembrane region" description="Helical" evidence="1">
    <location>
        <begin position="20"/>
        <end position="41"/>
    </location>
</feature>
<name>A0A437JYU4_9BURK</name>
<evidence type="ECO:0000256" key="1">
    <source>
        <dbReference type="SAM" id="Phobius"/>
    </source>
</evidence>
<evidence type="ECO:0000313" key="2">
    <source>
        <dbReference type="EMBL" id="RVT52799.1"/>
    </source>
</evidence>
<keyword evidence="1" id="KW-0812">Transmembrane</keyword>
<dbReference type="Proteomes" id="UP000288178">
    <property type="component" value="Unassembled WGS sequence"/>
</dbReference>
<keyword evidence="1" id="KW-0472">Membrane</keyword>
<dbReference type="EMBL" id="SACT01000002">
    <property type="protein sequence ID" value="RVT52799.1"/>
    <property type="molecule type" value="Genomic_DNA"/>
</dbReference>
<organism evidence="2 3">
    <name type="scientific">Rubrivivax albus</name>
    <dbReference type="NCBI Taxonomy" id="2499835"/>
    <lineage>
        <taxon>Bacteria</taxon>
        <taxon>Pseudomonadati</taxon>
        <taxon>Pseudomonadota</taxon>
        <taxon>Betaproteobacteria</taxon>
        <taxon>Burkholderiales</taxon>
        <taxon>Sphaerotilaceae</taxon>
        <taxon>Rubrivivax</taxon>
    </lineage>
</organism>
<reference evidence="2 3" key="1">
    <citation type="submission" date="2019-01" db="EMBL/GenBank/DDBJ databases">
        <authorList>
            <person name="Chen W.-M."/>
        </authorList>
    </citation>
    <scope>NUCLEOTIDE SEQUENCE [LARGE SCALE GENOMIC DNA]</scope>
    <source>
        <strain evidence="2 3">ICH-3</strain>
    </source>
</reference>
<dbReference type="RefSeq" id="WP_128198171.1">
    <property type="nucleotide sequence ID" value="NZ_SACT01000002.1"/>
</dbReference>
<comment type="caution">
    <text evidence="2">The sequence shown here is derived from an EMBL/GenBank/DDBJ whole genome shotgun (WGS) entry which is preliminary data.</text>
</comment>
<proteinExistence type="predicted"/>
<dbReference type="AlphaFoldDB" id="A0A437JYU4"/>
<sequence length="95" mass="9843">MSTRFTSSSAMPGRSPAARAIGAASALAASGLTLGLMLVMFHQAGPFRWFPADAEVLAAEAQCRATSGRAADYRCIDAVLAQRASAVRLAQSDGR</sequence>
<protein>
    <submittedName>
        <fullName evidence="2">Uncharacterized protein</fullName>
    </submittedName>
</protein>
<gene>
    <name evidence="2" type="ORF">ENE75_10335</name>
</gene>
<keyword evidence="1" id="KW-1133">Transmembrane helix</keyword>
<accession>A0A437JYU4</accession>
<evidence type="ECO:0000313" key="3">
    <source>
        <dbReference type="Proteomes" id="UP000288178"/>
    </source>
</evidence>
<keyword evidence="3" id="KW-1185">Reference proteome</keyword>